<sequence length="64" mass="6633">MKNLLMVLALALGTTVMVSAQTKPASAQTAPAKEVKATKKEAKKTHKTEAAKVVTTAEPAAAKK</sequence>
<feature type="region of interest" description="Disordered" evidence="1">
    <location>
        <begin position="22"/>
        <end position="50"/>
    </location>
</feature>
<name>A0AAC9I5A3_9FLAO</name>
<keyword evidence="2" id="KW-0732">Signal</keyword>
<evidence type="ECO:0008006" key="5">
    <source>
        <dbReference type="Google" id="ProtNLM"/>
    </source>
</evidence>
<proteinExistence type="predicted"/>
<dbReference type="Proteomes" id="UP000175968">
    <property type="component" value="Chromosome"/>
</dbReference>
<feature type="signal peptide" evidence="2">
    <location>
        <begin position="1"/>
        <end position="20"/>
    </location>
</feature>
<dbReference type="EMBL" id="CP017479">
    <property type="protein sequence ID" value="AOW09138.1"/>
    <property type="molecule type" value="Genomic_DNA"/>
</dbReference>
<dbReference type="RefSeq" id="WP_035633640.1">
    <property type="nucleotide sequence ID" value="NZ_CP017479.1"/>
</dbReference>
<accession>A0AAC9I5A3</accession>
<reference evidence="3 4" key="1">
    <citation type="submission" date="2016-10" db="EMBL/GenBank/DDBJ databases">
        <title>Flavobacterium gilvum sp. nov., isolated from stream water.</title>
        <authorList>
            <person name="Shin S.-K."/>
            <person name="Cho Y.-J."/>
            <person name="Yi H."/>
        </authorList>
    </citation>
    <scope>NUCLEOTIDE SEQUENCE [LARGE SCALE GENOMIC DNA]</scope>
    <source>
        <strain evidence="3 4">EM1308</strain>
    </source>
</reference>
<feature type="chain" id="PRO_5042018283" description="Acid-shock protein" evidence="2">
    <location>
        <begin position="21"/>
        <end position="64"/>
    </location>
</feature>
<evidence type="ECO:0000256" key="1">
    <source>
        <dbReference type="SAM" id="MobiDB-lite"/>
    </source>
</evidence>
<dbReference type="AlphaFoldDB" id="A0AAC9I5A3"/>
<evidence type="ECO:0000313" key="4">
    <source>
        <dbReference type="Proteomes" id="UP000175968"/>
    </source>
</evidence>
<keyword evidence="4" id="KW-1185">Reference proteome</keyword>
<dbReference type="KEGG" id="fgl:EM308_06250"/>
<evidence type="ECO:0000256" key="2">
    <source>
        <dbReference type="SAM" id="SignalP"/>
    </source>
</evidence>
<gene>
    <name evidence="3" type="ORF">EM308_06250</name>
</gene>
<organism evidence="3 4">
    <name type="scientific">Flavobacterium gilvum</name>
    <dbReference type="NCBI Taxonomy" id="1492737"/>
    <lineage>
        <taxon>Bacteria</taxon>
        <taxon>Pseudomonadati</taxon>
        <taxon>Bacteroidota</taxon>
        <taxon>Flavobacteriia</taxon>
        <taxon>Flavobacteriales</taxon>
        <taxon>Flavobacteriaceae</taxon>
        <taxon>Flavobacterium</taxon>
    </lineage>
</organism>
<evidence type="ECO:0000313" key="3">
    <source>
        <dbReference type="EMBL" id="AOW09138.1"/>
    </source>
</evidence>
<protein>
    <recommendedName>
        <fullName evidence="5">Acid-shock protein</fullName>
    </recommendedName>
</protein>